<protein>
    <submittedName>
        <fullName evidence="1">Uncharacterized protein</fullName>
    </submittedName>
</protein>
<gene>
    <name evidence="1" type="ORF">AXF42_Ash004659</name>
</gene>
<dbReference type="EMBL" id="KZ451883">
    <property type="protein sequence ID" value="PKA67167.1"/>
    <property type="molecule type" value="Genomic_DNA"/>
</dbReference>
<organism evidence="1 2">
    <name type="scientific">Apostasia shenzhenica</name>
    <dbReference type="NCBI Taxonomy" id="1088818"/>
    <lineage>
        <taxon>Eukaryota</taxon>
        <taxon>Viridiplantae</taxon>
        <taxon>Streptophyta</taxon>
        <taxon>Embryophyta</taxon>
        <taxon>Tracheophyta</taxon>
        <taxon>Spermatophyta</taxon>
        <taxon>Magnoliopsida</taxon>
        <taxon>Liliopsida</taxon>
        <taxon>Asparagales</taxon>
        <taxon>Orchidaceae</taxon>
        <taxon>Apostasioideae</taxon>
        <taxon>Apostasia</taxon>
    </lineage>
</organism>
<sequence length="109" mass="12565">MDSRSFRGLLSNRRPPRARLSCLGGTPGMRKFVLHALSYVVVQRHRRTGLFPRSRMAFSTDQQVFIESRNLRGCRQAHALMCVTTIGGACYIRIHAAASRTYTWRLMWH</sequence>
<name>A0A2I0BH83_9ASPA</name>
<dbReference type="Proteomes" id="UP000236161">
    <property type="component" value="Unassembled WGS sequence"/>
</dbReference>
<dbReference type="AlphaFoldDB" id="A0A2I0BH83"/>
<evidence type="ECO:0000313" key="2">
    <source>
        <dbReference type="Proteomes" id="UP000236161"/>
    </source>
</evidence>
<accession>A0A2I0BH83</accession>
<reference evidence="1 2" key="1">
    <citation type="journal article" date="2017" name="Nature">
        <title>The Apostasia genome and the evolution of orchids.</title>
        <authorList>
            <person name="Zhang G.Q."/>
            <person name="Liu K.W."/>
            <person name="Li Z."/>
            <person name="Lohaus R."/>
            <person name="Hsiao Y.Y."/>
            <person name="Niu S.C."/>
            <person name="Wang J.Y."/>
            <person name="Lin Y.C."/>
            <person name="Xu Q."/>
            <person name="Chen L.J."/>
            <person name="Yoshida K."/>
            <person name="Fujiwara S."/>
            <person name="Wang Z.W."/>
            <person name="Zhang Y.Q."/>
            <person name="Mitsuda N."/>
            <person name="Wang M."/>
            <person name="Liu G.H."/>
            <person name="Pecoraro L."/>
            <person name="Huang H.X."/>
            <person name="Xiao X.J."/>
            <person name="Lin M."/>
            <person name="Wu X.Y."/>
            <person name="Wu W.L."/>
            <person name="Chen Y.Y."/>
            <person name="Chang S.B."/>
            <person name="Sakamoto S."/>
            <person name="Ohme-Takagi M."/>
            <person name="Yagi M."/>
            <person name="Zeng S.J."/>
            <person name="Shen C.Y."/>
            <person name="Yeh C.M."/>
            <person name="Luo Y.B."/>
            <person name="Tsai W.C."/>
            <person name="Van de Peer Y."/>
            <person name="Liu Z.J."/>
        </authorList>
    </citation>
    <scope>NUCLEOTIDE SEQUENCE [LARGE SCALE GENOMIC DNA]</scope>
    <source>
        <strain evidence="2">cv. Shenzhen</strain>
        <tissue evidence="1">Stem</tissue>
    </source>
</reference>
<proteinExistence type="predicted"/>
<keyword evidence="2" id="KW-1185">Reference proteome</keyword>
<evidence type="ECO:0000313" key="1">
    <source>
        <dbReference type="EMBL" id="PKA67167.1"/>
    </source>
</evidence>